<evidence type="ECO:0000313" key="1">
    <source>
        <dbReference type="EMBL" id="MDS0261043.1"/>
    </source>
</evidence>
<name>A0ABU2FFK3_9EURY</name>
<dbReference type="Proteomes" id="UP001259659">
    <property type="component" value="Unassembled WGS sequence"/>
</dbReference>
<gene>
    <name evidence="1" type="ORF">NDI56_16715</name>
</gene>
<accession>A0ABU2FFK3</accession>
<reference evidence="1 2" key="1">
    <citation type="submission" date="2022-06" db="EMBL/GenBank/DDBJ databases">
        <title>Haloarcula sp. a new haloarchaeum isolate from saline soil.</title>
        <authorList>
            <person name="Strakova D."/>
            <person name="Galisteo C."/>
            <person name="Sanchez-Porro C."/>
            <person name="Ventosa A."/>
        </authorList>
    </citation>
    <scope>NUCLEOTIDE SEQUENCE [LARGE SCALE GENOMIC DNA]</scope>
    <source>
        <strain evidence="1 2">S1CR25-12</strain>
    </source>
</reference>
<organism evidence="1 2">
    <name type="scientific">Haloarcula saliterrae</name>
    <dbReference type="NCBI Taxonomy" id="2950534"/>
    <lineage>
        <taxon>Archaea</taxon>
        <taxon>Methanobacteriati</taxon>
        <taxon>Methanobacteriota</taxon>
        <taxon>Stenosarchaea group</taxon>
        <taxon>Halobacteria</taxon>
        <taxon>Halobacteriales</taxon>
        <taxon>Haloarculaceae</taxon>
        <taxon>Haloarcula</taxon>
    </lineage>
</organism>
<dbReference type="InterPro" id="IPR046718">
    <property type="entry name" value="DUF6610"/>
</dbReference>
<sequence length="93" mass="10711">MSSEATHSWSATAIDDAQRAEWVGFLPREPFVVDAYRLGFTVGGREDYTYQSSLRNVDLPIEMLDNDFRNPDLDRYIERFERYELSVGVLGDA</sequence>
<keyword evidence="2" id="KW-1185">Reference proteome</keyword>
<dbReference type="EMBL" id="JAMQON010000005">
    <property type="protein sequence ID" value="MDS0261043.1"/>
    <property type="molecule type" value="Genomic_DNA"/>
</dbReference>
<evidence type="ECO:0000313" key="2">
    <source>
        <dbReference type="Proteomes" id="UP001259659"/>
    </source>
</evidence>
<comment type="caution">
    <text evidence="1">The sequence shown here is derived from an EMBL/GenBank/DDBJ whole genome shotgun (WGS) entry which is preliminary data.</text>
</comment>
<proteinExistence type="predicted"/>
<dbReference type="Pfam" id="PF20314">
    <property type="entry name" value="DUF6610"/>
    <property type="match status" value="1"/>
</dbReference>
<protein>
    <submittedName>
        <fullName evidence="1">Uncharacterized protein</fullName>
    </submittedName>
</protein>